<dbReference type="InterPro" id="IPR010982">
    <property type="entry name" value="Lambda_DNA-bd_dom_sf"/>
</dbReference>
<proteinExistence type="predicted"/>
<accession>A0A0Q0S381</accession>
<dbReference type="EMBL" id="JRLF01000012">
    <property type="protein sequence ID" value="KQB39837.1"/>
    <property type="molecule type" value="Genomic_DNA"/>
</dbReference>
<dbReference type="OrthoDB" id="1446321at2"/>
<sequence length="86" mass="9976">MAKEELLKDYRKRFGENLKKIREEKIKTLSAVDSLTRFDASNYNKYETGEGNPTLETIARIATGLGVHPKDLLNFDFELKFDDLHK</sequence>
<dbReference type="Pfam" id="PF01381">
    <property type="entry name" value="HTH_3"/>
    <property type="match status" value="1"/>
</dbReference>
<dbReference type="SMART" id="SM00530">
    <property type="entry name" value="HTH_XRE"/>
    <property type="match status" value="1"/>
</dbReference>
<dbReference type="Gene3D" id="1.10.260.40">
    <property type="entry name" value="lambda repressor-like DNA-binding domains"/>
    <property type="match status" value="1"/>
</dbReference>
<dbReference type="PROSITE" id="PS50943">
    <property type="entry name" value="HTH_CROC1"/>
    <property type="match status" value="1"/>
</dbReference>
<organism evidence="2 3">
    <name type="scientific">Flavobacterium aquidurense</name>
    <dbReference type="NCBI Taxonomy" id="362413"/>
    <lineage>
        <taxon>Bacteria</taxon>
        <taxon>Pseudomonadati</taxon>
        <taxon>Bacteroidota</taxon>
        <taxon>Flavobacteriia</taxon>
        <taxon>Flavobacteriales</taxon>
        <taxon>Flavobacteriaceae</taxon>
        <taxon>Flavobacterium</taxon>
    </lineage>
</organism>
<dbReference type="CDD" id="cd00093">
    <property type="entry name" value="HTH_XRE"/>
    <property type="match status" value="1"/>
</dbReference>
<dbReference type="Proteomes" id="UP000050443">
    <property type="component" value="Unassembled WGS sequence"/>
</dbReference>
<reference evidence="2 3" key="1">
    <citation type="submission" date="2014-09" db="EMBL/GenBank/DDBJ databases">
        <title>Genome sequence of Flavobacterium aquidurense RC62.</title>
        <authorList>
            <person name="Kim J.F."/>
            <person name="Kwak M.-J."/>
        </authorList>
    </citation>
    <scope>NUCLEOTIDE SEQUENCE [LARGE SCALE GENOMIC DNA]</scope>
    <source>
        <strain evidence="2 3">RC62</strain>
    </source>
</reference>
<protein>
    <submittedName>
        <fullName evidence="2">XRE family transcriptional regulator</fullName>
    </submittedName>
</protein>
<comment type="caution">
    <text evidence="2">The sequence shown here is derived from an EMBL/GenBank/DDBJ whole genome shotgun (WGS) entry which is preliminary data.</text>
</comment>
<evidence type="ECO:0000313" key="2">
    <source>
        <dbReference type="EMBL" id="KQB39837.1"/>
    </source>
</evidence>
<dbReference type="RefSeq" id="WP_055096666.1">
    <property type="nucleotide sequence ID" value="NZ_JRLF01000012.1"/>
</dbReference>
<gene>
    <name evidence="2" type="ORF">RC62_1531</name>
</gene>
<dbReference type="PATRIC" id="fig|362413.3.peg.1492"/>
<evidence type="ECO:0000259" key="1">
    <source>
        <dbReference type="PROSITE" id="PS50943"/>
    </source>
</evidence>
<dbReference type="SUPFAM" id="SSF47413">
    <property type="entry name" value="lambda repressor-like DNA-binding domains"/>
    <property type="match status" value="1"/>
</dbReference>
<name>A0A0Q0S381_9FLAO</name>
<dbReference type="InterPro" id="IPR001387">
    <property type="entry name" value="Cro/C1-type_HTH"/>
</dbReference>
<evidence type="ECO:0000313" key="3">
    <source>
        <dbReference type="Proteomes" id="UP000050443"/>
    </source>
</evidence>
<dbReference type="AlphaFoldDB" id="A0A0Q0S381"/>
<dbReference type="GO" id="GO:0003677">
    <property type="term" value="F:DNA binding"/>
    <property type="evidence" value="ECO:0007669"/>
    <property type="project" value="InterPro"/>
</dbReference>
<feature type="domain" description="HTH cro/C1-type" evidence="1">
    <location>
        <begin position="18"/>
        <end position="72"/>
    </location>
</feature>